<proteinExistence type="predicted"/>
<evidence type="ECO:0000313" key="2">
    <source>
        <dbReference type="EMBL" id="CDW85110.1"/>
    </source>
</evidence>
<protein>
    <submittedName>
        <fullName evidence="2">Uncharacterized protein</fullName>
    </submittedName>
</protein>
<feature type="region of interest" description="Disordered" evidence="1">
    <location>
        <begin position="27"/>
        <end position="59"/>
    </location>
</feature>
<sequence length="110" mass="12610">MQIDTSSKKDSHKRSQLLNQTNFLDVKSSSTKQSAISRFSLSKLKPTPSKNKGSASSLSGEKQNYLLYKSYIDLSSEYKMNKIKLINEDFMELVRDLKSKRSQVIGYFVF</sequence>
<gene>
    <name evidence="2" type="primary">Contig3977.g4262</name>
    <name evidence="2" type="ORF">STYLEM_14180</name>
</gene>
<dbReference type="AlphaFoldDB" id="A0A078ARL2"/>
<evidence type="ECO:0000313" key="3">
    <source>
        <dbReference type="Proteomes" id="UP000039865"/>
    </source>
</evidence>
<dbReference type="InParanoid" id="A0A078ARL2"/>
<evidence type="ECO:0000256" key="1">
    <source>
        <dbReference type="SAM" id="MobiDB-lite"/>
    </source>
</evidence>
<accession>A0A078ARL2</accession>
<reference evidence="2 3" key="1">
    <citation type="submission" date="2014-06" db="EMBL/GenBank/DDBJ databases">
        <authorList>
            <person name="Swart Estienne"/>
        </authorList>
    </citation>
    <scope>NUCLEOTIDE SEQUENCE [LARGE SCALE GENOMIC DNA]</scope>
    <source>
        <strain evidence="2 3">130c</strain>
    </source>
</reference>
<feature type="compositionally biased region" description="Polar residues" evidence="1">
    <location>
        <begin position="48"/>
        <end position="59"/>
    </location>
</feature>
<name>A0A078ARL2_STYLE</name>
<dbReference type="Proteomes" id="UP000039865">
    <property type="component" value="Unassembled WGS sequence"/>
</dbReference>
<keyword evidence="3" id="KW-1185">Reference proteome</keyword>
<organism evidence="2 3">
    <name type="scientific">Stylonychia lemnae</name>
    <name type="common">Ciliate</name>
    <dbReference type="NCBI Taxonomy" id="5949"/>
    <lineage>
        <taxon>Eukaryota</taxon>
        <taxon>Sar</taxon>
        <taxon>Alveolata</taxon>
        <taxon>Ciliophora</taxon>
        <taxon>Intramacronucleata</taxon>
        <taxon>Spirotrichea</taxon>
        <taxon>Stichotrichia</taxon>
        <taxon>Sporadotrichida</taxon>
        <taxon>Oxytrichidae</taxon>
        <taxon>Stylonychinae</taxon>
        <taxon>Stylonychia</taxon>
    </lineage>
</organism>
<feature type="compositionally biased region" description="Polar residues" evidence="1">
    <location>
        <begin position="27"/>
        <end position="40"/>
    </location>
</feature>
<dbReference type="EMBL" id="CCKQ01013447">
    <property type="protein sequence ID" value="CDW85110.1"/>
    <property type="molecule type" value="Genomic_DNA"/>
</dbReference>